<evidence type="ECO:0000313" key="15">
    <source>
        <dbReference type="EMBL" id="KAL1408482.1"/>
    </source>
</evidence>
<accession>A0ABR3Q1P4</accession>
<evidence type="ECO:0000313" key="16">
    <source>
        <dbReference type="Proteomes" id="UP001565368"/>
    </source>
</evidence>
<comment type="similarity">
    <text evidence="2">Belongs to the EMC1 family.</text>
</comment>
<evidence type="ECO:0000256" key="10">
    <source>
        <dbReference type="ARBA" id="ARBA00023180"/>
    </source>
</evidence>
<comment type="subcellular location">
    <subcellularLocation>
        <location evidence="1">Endoplasmic reticulum membrane</location>
        <topology evidence="1">Single-pass type I membrane protein</topology>
    </subcellularLocation>
</comment>
<dbReference type="PANTHER" id="PTHR21573:SF0">
    <property type="entry name" value="ER MEMBRANE PROTEIN COMPLEX SUBUNIT 1"/>
    <property type="match status" value="1"/>
</dbReference>
<evidence type="ECO:0000256" key="12">
    <source>
        <dbReference type="SAM" id="SignalP"/>
    </source>
</evidence>
<dbReference type="InterPro" id="IPR015943">
    <property type="entry name" value="WD40/YVTN_repeat-like_dom_sf"/>
</dbReference>
<dbReference type="Pfam" id="PF07774">
    <property type="entry name" value="EMC1_C"/>
    <property type="match status" value="1"/>
</dbReference>
<comment type="caution">
    <text evidence="15">The sequence shown here is derived from an EMBL/GenBank/DDBJ whole genome shotgun (WGS) entry which is preliminary data.</text>
</comment>
<evidence type="ECO:0000256" key="7">
    <source>
        <dbReference type="ARBA" id="ARBA00022824"/>
    </source>
</evidence>
<keyword evidence="9 11" id="KW-0472">Membrane</keyword>
<gene>
    <name evidence="15" type="ORF">Q8F55_005294</name>
</gene>
<feature type="domain" description="ER membrane protein complex subunit 1 C-terminal" evidence="13">
    <location>
        <begin position="778"/>
        <end position="986"/>
    </location>
</feature>
<keyword evidence="5 11" id="KW-0812">Transmembrane</keyword>
<keyword evidence="8 11" id="KW-1133">Transmembrane helix</keyword>
<dbReference type="SMART" id="SM00564">
    <property type="entry name" value="PQQ"/>
    <property type="match status" value="5"/>
</dbReference>
<dbReference type="Gene3D" id="2.130.10.10">
    <property type="entry name" value="YVTN repeat-like/Quinoprotein amine dehydrogenase"/>
    <property type="match status" value="1"/>
</dbReference>
<evidence type="ECO:0000256" key="9">
    <source>
        <dbReference type="ARBA" id="ARBA00023136"/>
    </source>
</evidence>
<dbReference type="EMBL" id="JBBXJM010000004">
    <property type="protein sequence ID" value="KAL1408482.1"/>
    <property type="molecule type" value="Genomic_DNA"/>
</dbReference>
<dbReference type="PANTHER" id="PTHR21573">
    <property type="entry name" value="ER MEMBRANE PROTEIN COMPLEX SUBUNIT 1"/>
    <property type="match status" value="1"/>
</dbReference>
<evidence type="ECO:0000256" key="11">
    <source>
        <dbReference type="SAM" id="Phobius"/>
    </source>
</evidence>
<evidence type="ECO:0000256" key="4">
    <source>
        <dbReference type="ARBA" id="ARBA00020824"/>
    </source>
</evidence>
<keyword evidence="16" id="KW-1185">Reference proteome</keyword>
<evidence type="ECO:0000259" key="13">
    <source>
        <dbReference type="Pfam" id="PF07774"/>
    </source>
</evidence>
<reference evidence="15 16" key="1">
    <citation type="submission" date="2023-08" db="EMBL/GenBank/DDBJ databases">
        <title>Annotated Genome Sequence of Vanrija albida AlHP1.</title>
        <authorList>
            <person name="Herzog R."/>
        </authorList>
    </citation>
    <scope>NUCLEOTIDE SEQUENCE [LARGE SCALE GENOMIC DNA]</scope>
    <source>
        <strain evidence="15 16">AlHP1</strain>
    </source>
</reference>
<name>A0ABR3Q1P4_9TREE</name>
<dbReference type="GeneID" id="95986337"/>
<dbReference type="Pfam" id="PF25293">
    <property type="entry name" value="Beta-prop_EMC1_N"/>
    <property type="match status" value="1"/>
</dbReference>
<dbReference type="SUPFAM" id="SSF50998">
    <property type="entry name" value="Quinoprotein alcohol dehydrogenase-like"/>
    <property type="match status" value="2"/>
</dbReference>
<dbReference type="InterPro" id="IPR011678">
    <property type="entry name" value="EMC1_C"/>
</dbReference>
<keyword evidence="6 12" id="KW-0732">Signal</keyword>
<comment type="subunit">
    <text evidence="3">Component of the ER membrane protein complex (EMC).</text>
</comment>
<keyword evidence="7" id="KW-0256">Endoplasmic reticulum</keyword>
<organism evidence="15 16">
    <name type="scientific">Vanrija albida</name>
    <dbReference type="NCBI Taxonomy" id="181172"/>
    <lineage>
        <taxon>Eukaryota</taxon>
        <taxon>Fungi</taxon>
        <taxon>Dikarya</taxon>
        <taxon>Basidiomycota</taxon>
        <taxon>Agaricomycotina</taxon>
        <taxon>Tremellomycetes</taxon>
        <taxon>Trichosporonales</taxon>
        <taxon>Trichosporonaceae</taxon>
        <taxon>Vanrija</taxon>
    </lineage>
</organism>
<protein>
    <recommendedName>
        <fullName evidence="4">ER membrane protein complex subunit 1</fullName>
    </recommendedName>
</protein>
<dbReference type="InterPro" id="IPR011047">
    <property type="entry name" value="Quinoprotein_ADH-like_sf"/>
</dbReference>
<sequence>MRPRATPPPLLLFLSALLALVSLVAGLQADLAGVVDWHRAQIGQPLLAPTPPTIARTNIGDLWLAVTEANVLAAVDASGAVVWRQSLAKDDKITSYHHSGSNSSVLLLSSGGARLFAVDTGKPLWERPIAEASGAVLSYTTTYVLSAEKRVTAIANNGKVTWEWEFPSPDTVRFKGMTLGNNRLFLLAVTSGFSKPSLSYLTIDSFGDERSPTDLIQIPSALDDGGASARLVSPGDGTVSAVWLEAGRVRSAELRLGGTYDKTVASIGETYDMLPKGSGRRFVSLVQAGPRPNYFLAQEENGAVSIVSAGFYHPSIVFSFEGSQSSDGHSGDVYAASRSERVFSRMYYAPEKKATVVQTTTFAYDESLPEEERYREQVPSTRESVLPDIAAHGPVKHVAIGRAGRIVLTTASGAILSVDRDGGVEWTREESLADVVDVRFVDLGEPELDETLETLLEESFVGRITRQISDLRNLPAFAVRFAQRLSSADVVTRTPPLSLDRLHRDQFGLQKLLVAVTRGGKVFGLDSANGNILWSRNLGVFARDGPELEVHQVHFTRNLSEVGNPQVAVIAARTRGGNTATVGYHIDAFTGEVAGDVDEERGVPAGKEIFAGAPKQSFLTTYINCCTSNRVVAVIDDKDQLHIFPKCKKVADLLQSQSGSFFFSRLDEGRTLRGFSPAAQGEGFVFSSNELWTRSFPGQKVLANSPTAPSSIASFGRALGDKSVLYKYLNPHLSVVTTLTEATATGHVYVIDTTTGATVHEVELANIVGENVNAALVENWLVYTWLEGPGEALGGWRLGSVELYEDGIEQSAGRSTLAPVPKIKALSSSFIIDTKANALAFTTSQYGVTTKDVVYLNSAGQVASYPRSILDPRRPKGKPTTAEKEEGIMPYEPILRSPASFVVSHKYPVAGLEFLTTAPTLLESTGLIFAGGLDLFCSRSVQPSGTFDILGDGFNKLQLLVTLGVLLVGCVIAAPAVSRKALNAKWF</sequence>
<feature type="chain" id="PRO_5046656030" description="ER membrane protein complex subunit 1" evidence="12">
    <location>
        <begin position="27"/>
        <end position="987"/>
    </location>
</feature>
<evidence type="ECO:0000256" key="8">
    <source>
        <dbReference type="ARBA" id="ARBA00022989"/>
    </source>
</evidence>
<dbReference type="Proteomes" id="UP001565368">
    <property type="component" value="Unassembled WGS sequence"/>
</dbReference>
<evidence type="ECO:0000256" key="2">
    <source>
        <dbReference type="ARBA" id="ARBA00007904"/>
    </source>
</evidence>
<dbReference type="InterPro" id="IPR058545">
    <property type="entry name" value="Beta-prop_EMC1_1st"/>
</dbReference>
<evidence type="ECO:0000256" key="6">
    <source>
        <dbReference type="ARBA" id="ARBA00022729"/>
    </source>
</evidence>
<feature type="transmembrane region" description="Helical" evidence="11">
    <location>
        <begin position="957"/>
        <end position="977"/>
    </location>
</feature>
<evidence type="ECO:0000259" key="14">
    <source>
        <dbReference type="Pfam" id="PF25293"/>
    </source>
</evidence>
<dbReference type="InterPro" id="IPR018391">
    <property type="entry name" value="PQQ_b-propeller_rpt"/>
</dbReference>
<evidence type="ECO:0000256" key="5">
    <source>
        <dbReference type="ARBA" id="ARBA00022692"/>
    </source>
</evidence>
<feature type="signal peptide" evidence="12">
    <location>
        <begin position="1"/>
        <end position="26"/>
    </location>
</feature>
<dbReference type="RefSeq" id="XP_069208426.1">
    <property type="nucleotide sequence ID" value="XM_069353784.1"/>
</dbReference>
<evidence type="ECO:0000256" key="3">
    <source>
        <dbReference type="ARBA" id="ARBA00011276"/>
    </source>
</evidence>
<evidence type="ECO:0000256" key="1">
    <source>
        <dbReference type="ARBA" id="ARBA00004115"/>
    </source>
</evidence>
<keyword evidence="10" id="KW-0325">Glycoprotein</keyword>
<dbReference type="InterPro" id="IPR026895">
    <property type="entry name" value="EMC1"/>
</dbReference>
<feature type="domain" description="EMC1 first beta-propeller" evidence="14">
    <location>
        <begin position="30"/>
        <end position="191"/>
    </location>
</feature>
<proteinExistence type="inferred from homology"/>